<feature type="binding site" evidence="8">
    <location>
        <position position="213"/>
    </location>
    <ligand>
        <name>NAD(+)</name>
        <dbReference type="ChEBI" id="CHEBI:57540"/>
    </ligand>
</feature>
<feature type="binding site" evidence="8">
    <location>
        <position position="360"/>
    </location>
    <ligand>
        <name>Zn(2+)</name>
        <dbReference type="ChEBI" id="CHEBI:29105"/>
    </ligand>
</feature>
<dbReference type="PANTHER" id="PTHR21256:SF2">
    <property type="entry name" value="HISTIDINE BIOSYNTHESIS TRIFUNCTIONAL PROTEIN"/>
    <property type="match status" value="1"/>
</dbReference>
<accession>A0ABW9GYR2</accession>
<comment type="pathway">
    <text evidence="8">Amino-acid biosynthesis; L-histidine biosynthesis; L-histidine from 5-phospho-alpha-D-ribose 1-diphosphate: step 9/9.</text>
</comment>
<feature type="binding site" evidence="8">
    <location>
        <position position="360"/>
    </location>
    <ligand>
        <name>substrate</name>
    </ligand>
</feature>
<feature type="binding site" evidence="8">
    <location>
        <position position="261"/>
    </location>
    <ligand>
        <name>substrate</name>
    </ligand>
</feature>
<dbReference type="GO" id="GO:0004399">
    <property type="term" value="F:histidinol dehydrogenase activity"/>
    <property type="evidence" value="ECO:0007669"/>
    <property type="project" value="UniProtKB-EC"/>
</dbReference>
<feature type="binding site" evidence="8">
    <location>
        <position position="258"/>
    </location>
    <ligand>
        <name>Zn(2+)</name>
        <dbReference type="ChEBI" id="CHEBI:29105"/>
    </ligand>
</feature>
<dbReference type="PANTHER" id="PTHR21256">
    <property type="entry name" value="HISTIDINOL DEHYDROGENASE HDH"/>
    <property type="match status" value="1"/>
</dbReference>
<evidence type="ECO:0000256" key="4">
    <source>
        <dbReference type="ARBA" id="ARBA00022723"/>
    </source>
</evidence>
<comment type="catalytic activity">
    <reaction evidence="7 8">
        <text>L-histidinol + 2 NAD(+) + H2O = L-histidine + 2 NADH + 3 H(+)</text>
        <dbReference type="Rhea" id="RHEA:20641"/>
        <dbReference type="ChEBI" id="CHEBI:15377"/>
        <dbReference type="ChEBI" id="CHEBI:15378"/>
        <dbReference type="ChEBI" id="CHEBI:57540"/>
        <dbReference type="ChEBI" id="CHEBI:57595"/>
        <dbReference type="ChEBI" id="CHEBI:57699"/>
        <dbReference type="ChEBI" id="CHEBI:57945"/>
        <dbReference type="EC" id="1.1.1.23"/>
    </reaction>
</comment>
<evidence type="ECO:0000256" key="7">
    <source>
        <dbReference type="ARBA" id="ARBA00049489"/>
    </source>
</evidence>
<dbReference type="InterPro" id="IPR016161">
    <property type="entry name" value="Ald_DH/histidinol_DH"/>
</dbReference>
<evidence type="ECO:0000256" key="5">
    <source>
        <dbReference type="ARBA" id="ARBA00022833"/>
    </source>
</evidence>
<keyword evidence="8" id="KW-0368">Histidine biosynthesis</keyword>
<dbReference type="SUPFAM" id="SSF53720">
    <property type="entry name" value="ALDH-like"/>
    <property type="match status" value="1"/>
</dbReference>
<evidence type="ECO:0000256" key="10">
    <source>
        <dbReference type="RuleBase" id="RU004175"/>
    </source>
</evidence>
<keyword evidence="8" id="KW-0028">Amino-acid biosynthesis</keyword>
<dbReference type="PRINTS" id="PR00083">
    <property type="entry name" value="HOLDHDRGNASE"/>
</dbReference>
<sequence length="429" mass="45115">MITELALGSPACDRFLDRLASRIQAPDPDMLARVEAILAAVRTEGDAALCRFSEAFDGFKGPVTFLTPADCQVALEGLDPGLQAALDKAARHIRAFHERQLTKGFVLDKGRGVRLEQRVLPLQRVGLYVPGGRAAYPSTVLMNAIPARLAGVEDLIVATPPGKEGLVNPMTLAACAVAGVDRVLLAGGAQACAALAYGTASVPKVDKITGPGNAYVATAKRLLYGTVDIDMIAGPSEIVIVAEAGVNPAWLAADLLGQCEHDPQAAGILITPDADLAQAVRLAVADQVSRAPRAAIMKEALANYSAIIVTQDLDEALTLANDLAPEHLELVGEGPEGRLDQVRHAGSVFLGPYTPEAVGDYMAGTNHVLPTGGTARFFSPLGVEDFTRRMQVSRYSRAALAEDAPAILAFAEAEGLYAHGRSVEIRSED</sequence>
<evidence type="ECO:0000256" key="6">
    <source>
        <dbReference type="ARBA" id="ARBA00023002"/>
    </source>
</evidence>
<dbReference type="PIRSF" id="PIRSF000099">
    <property type="entry name" value="Histidinol_dh"/>
    <property type="match status" value="1"/>
</dbReference>
<reference evidence="11 12" key="1">
    <citation type="journal article" date="2016" name="Int. J. Syst. Evol. Microbiol.">
        <title>Peptococcus simiae sp. nov., isolated from rhesus macaque faeces and emended description of the genus Peptococcus.</title>
        <authorList>
            <person name="Shkoporov A.N."/>
            <person name="Efimov B.A."/>
            <person name="Kondova I."/>
            <person name="Ouwerling B."/>
            <person name="Chaplin A.V."/>
            <person name="Shcherbakova V.A."/>
            <person name="Langermans J.A.M."/>
        </authorList>
    </citation>
    <scope>NUCLEOTIDE SEQUENCE [LARGE SCALE GENOMIC DNA]</scope>
    <source>
        <strain evidence="11 12">M108</strain>
    </source>
</reference>
<dbReference type="Gene3D" id="1.20.5.1300">
    <property type="match status" value="1"/>
</dbReference>
<evidence type="ECO:0000256" key="2">
    <source>
        <dbReference type="ARBA" id="ARBA00010178"/>
    </source>
</evidence>
<comment type="similarity">
    <text evidence="2 8 9 10">Belongs to the histidinol dehydrogenase family.</text>
</comment>
<name>A0ABW9GYR2_9FIRM</name>
<comment type="function">
    <text evidence="1 8">Catalyzes the sequential NAD-dependent oxidations of L-histidinol to L-histidinaldehyde and then to L-histidine.</text>
</comment>
<keyword evidence="4 8" id="KW-0479">Metal-binding</keyword>
<dbReference type="CDD" id="cd06572">
    <property type="entry name" value="Histidinol_dh"/>
    <property type="match status" value="1"/>
</dbReference>
<evidence type="ECO:0000313" key="11">
    <source>
        <dbReference type="EMBL" id="MFM9413462.1"/>
    </source>
</evidence>
<dbReference type="NCBIfam" id="TIGR00069">
    <property type="entry name" value="hisD"/>
    <property type="match status" value="1"/>
</dbReference>
<dbReference type="RefSeq" id="WP_408977077.1">
    <property type="nucleotide sequence ID" value="NZ_JBJUVG010000003.1"/>
</dbReference>
<keyword evidence="6 8" id="KW-0560">Oxidoreductase</keyword>
<feature type="binding site" evidence="8">
    <location>
        <position position="236"/>
    </location>
    <ligand>
        <name>substrate</name>
    </ligand>
</feature>
<evidence type="ECO:0000256" key="8">
    <source>
        <dbReference type="HAMAP-Rule" id="MF_01024"/>
    </source>
</evidence>
<dbReference type="InterPro" id="IPR012131">
    <property type="entry name" value="Hstdl_DH"/>
</dbReference>
<feature type="binding site" evidence="8">
    <location>
        <position position="419"/>
    </location>
    <ligand>
        <name>Zn(2+)</name>
        <dbReference type="ChEBI" id="CHEBI:29105"/>
    </ligand>
</feature>
<comment type="cofactor">
    <cofactor evidence="8">
        <name>Zn(2+)</name>
        <dbReference type="ChEBI" id="CHEBI:29105"/>
    </cofactor>
    <text evidence="8">Binds 1 zinc ion per subunit.</text>
</comment>
<dbReference type="InterPro" id="IPR022695">
    <property type="entry name" value="Histidinol_DH_monofunct"/>
</dbReference>
<evidence type="ECO:0000256" key="3">
    <source>
        <dbReference type="ARBA" id="ARBA00012965"/>
    </source>
</evidence>
<feature type="binding site" evidence="8">
    <location>
        <position position="258"/>
    </location>
    <ligand>
        <name>substrate</name>
    </ligand>
</feature>
<keyword evidence="12" id="KW-1185">Reference proteome</keyword>
<gene>
    <name evidence="8 11" type="primary">hisD</name>
    <name evidence="11" type="ORF">ACKQTC_03675</name>
</gene>
<dbReference type="PROSITE" id="PS00611">
    <property type="entry name" value="HISOL_DEHYDROGENASE"/>
    <property type="match status" value="1"/>
</dbReference>
<protein>
    <recommendedName>
        <fullName evidence="3 8">Histidinol dehydrogenase</fullName>
        <shortName evidence="8">HDH</shortName>
        <ecNumber evidence="3 8">1.1.1.23</ecNumber>
    </recommendedName>
</protein>
<dbReference type="HAMAP" id="MF_01024">
    <property type="entry name" value="HisD"/>
    <property type="match status" value="1"/>
</dbReference>
<feature type="binding site" evidence="8">
    <location>
        <position position="414"/>
    </location>
    <ligand>
        <name>substrate</name>
    </ligand>
</feature>
<feature type="active site" description="Proton acceptor" evidence="8">
    <location>
        <position position="326"/>
    </location>
</feature>
<feature type="binding site" evidence="8">
    <location>
        <position position="261"/>
    </location>
    <ligand>
        <name>Zn(2+)</name>
        <dbReference type="ChEBI" id="CHEBI:29105"/>
    </ligand>
</feature>
<feature type="binding site" evidence="8">
    <location>
        <position position="327"/>
    </location>
    <ligand>
        <name>substrate</name>
    </ligand>
</feature>
<dbReference type="Gene3D" id="3.40.50.1980">
    <property type="entry name" value="Nitrogenase molybdenum iron protein domain"/>
    <property type="match status" value="2"/>
</dbReference>
<organism evidence="11 12">
    <name type="scientific">Peptococcus simiae</name>
    <dbReference type="NCBI Taxonomy" id="1643805"/>
    <lineage>
        <taxon>Bacteria</taxon>
        <taxon>Bacillati</taxon>
        <taxon>Bacillota</taxon>
        <taxon>Clostridia</taxon>
        <taxon>Eubacteriales</taxon>
        <taxon>Peptococcaceae</taxon>
        <taxon>Peptococcus</taxon>
    </lineage>
</organism>
<feature type="active site" description="Proton acceptor" evidence="8">
    <location>
        <position position="327"/>
    </location>
</feature>
<evidence type="ECO:0000256" key="1">
    <source>
        <dbReference type="ARBA" id="ARBA00003850"/>
    </source>
</evidence>
<feature type="binding site" evidence="8">
    <location>
        <position position="128"/>
    </location>
    <ligand>
        <name>NAD(+)</name>
        <dbReference type="ChEBI" id="CHEBI:57540"/>
    </ligand>
</feature>
<dbReference type="EC" id="1.1.1.23" evidence="3 8"/>
<dbReference type="InterPro" id="IPR001692">
    <property type="entry name" value="Histidinol_DH_CS"/>
</dbReference>
<feature type="binding site" evidence="8">
    <location>
        <position position="419"/>
    </location>
    <ligand>
        <name>substrate</name>
    </ligand>
</feature>
<dbReference type="EMBL" id="JBJUVG010000003">
    <property type="protein sequence ID" value="MFM9413462.1"/>
    <property type="molecule type" value="Genomic_DNA"/>
</dbReference>
<feature type="binding site" evidence="8">
    <location>
        <position position="190"/>
    </location>
    <ligand>
        <name>NAD(+)</name>
        <dbReference type="ChEBI" id="CHEBI:57540"/>
    </ligand>
</feature>
<keyword evidence="5 8" id="KW-0862">Zinc</keyword>
<evidence type="ECO:0000313" key="12">
    <source>
        <dbReference type="Proteomes" id="UP001631949"/>
    </source>
</evidence>
<keyword evidence="8" id="KW-0520">NAD</keyword>
<dbReference type="Pfam" id="PF00815">
    <property type="entry name" value="Histidinol_dh"/>
    <property type="match status" value="1"/>
</dbReference>
<evidence type="ECO:0000256" key="9">
    <source>
        <dbReference type="PIRNR" id="PIRNR000099"/>
    </source>
</evidence>
<comment type="caution">
    <text evidence="11">The sequence shown here is derived from an EMBL/GenBank/DDBJ whole genome shotgun (WGS) entry which is preliminary data.</text>
</comment>
<dbReference type="Proteomes" id="UP001631949">
    <property type="component" value="Unassembled WGS sequence"/>
</dbReference>
<proteinExistence type="inferred from homology"/>